<keyword evidence="1" id="KW-1133">Transmembrane helix</keyword>
<gene>
    <name evidence="3" type="primary">20202656</name>
    <name evidence="2" type="ORF">HELRODRAFT_169120</name>
</gene>
<evidence type="ECO:0000313" key="3">
    <source>
        <dbReference type="EnsemblMetazoa" id="HelroP169120"/>
    </source>
</evidence>
<keyword evidence="1" id="KW-0472">Membrane</keyword>
<keyword evidence="1" id="KW-0812">Transmembrane</keyword>
<reference evidence="4" key="1">
    <citation type="submission" date="2012-12" db="EMBL/GenBank/DDBJ databases">
        <authorList>
            <person name="Hellsten U."/>
            <person name="Grimwood J."/>
            <person name="Chapman J.A."/>
            <person name="Shapiro H."/>
            <person name="Aerts A."/>
            <person name="Otillar R.P."/>
            <person name="Terry A.Y."/>
            <person name="Boore J.L."/>
            <person name="Simakov O."/>
            <person name="Marletaz F."/>
            <person name="Cho S.-J."/>
            <person name="Edsinger-Gonzales E."/>
            <person name="Havlak P."/>
            <person name="Kuo D.-H."/>
            <person name="Larsson T."/>
            <person name="Lv J."/>
            <person name="Arendt D."/>
            <person name="Savage R."/>
            <person name="Osoegawa K."/>
            <person name="de Jong P."/>
            <person name="Lindberg D.R."/>
            <person name="Seaver E.C."/>
            <person name="Weisblat D.A."/>
            <person name="Putnam N.H."/>
            <person name="Grigoriev I.V."/>
            <person name="Rokhsar D.S."/>
        </authorList>
    </citation>
    <scope>NUCLEOTIDE SEQUENCE</scope>
</reference>
<dbReference type="Proteomes" id="UP000015101">
    <property type="component" value="Unassembled WGS sequence"/>
</dbReference>
<accession>T1F1F6</accession>
<dbReference type="CTD" id="20202656"/>
<dbReference type="EnsemblMetazoa" id="HelroT169120">
    <property type="protein sequence ID" value="HelroP169120"/>
    <property type="gene ID" value="HelroG169120"/>
</dbReference>
<dbReference type="EMBL" id="AMQM01003185">
    <property type="status" value="NOT_ANNOTATED_CDS"/>
    <property type="molecule type" value="Genomic_DNA"/>
</dbReference>
<evidence type="ECO:0000313" key="4">
    <source>
        <dbReference type="Proteomes" id="UP000015101"/>
    </source>
</evidence>
<feature type="transmembrane region" description="Helical" evidence="1">
    <location>
        <begin position="73"/>
        <end position="99"/>
    </location>
</feature>
<reference evidence="3" key="3">
    <citation type="submission" date="2015-06" db="UniProtKB">
        <authorList>
            <consortium name="EnsemblMetazoa"/>
        </authorList>
    </citation>
    <scope>IDENTIFICATION</scope>
</reference>
<proteinExistence type="predicted"/>
<dbReference type="EMBL" id="KB096080">
    <property type="protein sequence ID" value="ESO08315.1"/>
    <property type="molecule type" value="Genomic_DNA"/>
</dbReference>
<dbReference type="KEGG" id="hro:HELRODRAFT_169120"/>
<dbReference type="InParanoid" id="T1F1F6"/>
<dbReference type="AlphaFoldDB" id="T1F1F6"/>
<keyword evidence="4" id="KW-1185">Reference proteome</keyword>
<protein>
    <submittedName>
        <fullName evidence="2 3">Uncharacterized protein</fullName>
    </submittedName>
</protein>
<dbReference type="GeneID" id="20202656"/>
<evidence type="ECO:0000256" key="1">
    <source>
        <dbReference type="SAM" id="Phobius"/>
    </source>
</evidence>
<dbReference type="HOGENOM" id="CLU_1186137_0_0_1"/>
<dbReference type="PANTHER" id="PTHR10725:SF74">
    <property type="entry name" value="ERAP1-LIKE C-TERMINAL DOMAIN-CONTAINING PROTEIN"/>
    <property type="match status" value="1"/>
</dbReference>
<dbReference type="PANTHER" id="PTHR10725">
    <property type="entry name" value="THAP DOMAIN-CONTAINING PROTEIN 9"/>
    <property type="match status" value="1"/>
</dbReference>
<evidence type="ECO:0000313" key="2">
    <source>
        <dbReference type="EMBL" id="ESO08315.1"/>
    </source>
</evidence>
<sequence length="234" mass="27065">MKMKFTVGIWNGRSLWQAGTYAMLKKEFERLMYARFKGYPRDIIVIVAYALTTNHSDDEVETFYKQVSLFRRITLVLCFIASVSFTCSLVDVAFFSVFIGTIGVIHATLSTLGTSISECQKQVFKQNETLLIVSVIRALWAVDQERKDEKRRASNRSSMNFENRWVLRSALNFASDGEVVREVAPETKKVFINHDLSKRQAEQAFLKRQERRLIKSTVEKSSKLNNDQPFRLNK</sequence>
<reference evidence="2 4" key="2">
    <citation type="journal article" date="2013" name="Nature">
        <title>Insights into bilaterian evolution from three spiralian genomes.</title>
        <authorList>
            <person name="Simakov O."/>
            <person name="Marletaz F."/>
            <person name="Cho S.J."/>
            <person name="Edsinger-Gonzales E."/>
            <person name="Havlak P."/>
            <person name="Hellsten U."/>
            <person name="Kuo D.H."/>
            <person name="Larsson T."/>
            <person name="Lv J."/>
            <person name="Arendt D."/>
            <person name="Savage R."/>
            <person name="Osoegawa K."/>
            <person name="de Jong P."/>
            <person name="Grimwood J."/>
            <person name="Chapman J.A."/>
            <person name="Shapiro H."/>
            <person name="Aerts A."/>
            <person name="Otillar R.P."/>
            <person name="Terry A.Y."/>
            <person name="Boore J.L."/>
            <person name="Grigoriev I.V."/>
            <person name="Lindberg D.R."/>
            <person name="Seaver E.C."/>
            <person name="Weisblat D.A."/>
            <person name="Putnam N.H."/>
            <person name="Rokhsar D.S."/>
        </authorList>
    </citation>
    <scope>NUCLEOTIDE SEQUENCE</scope>
</reference>
<dbReference type="RefSeq" id="XP_009013245.1">
    <property type="nucleotide sequence ID" value="XM_009014997.1"/>
</dbReference>
<name>T1F1F6_HELRO</name>
<organism evidence="3 4">
    <name type="scientific">Helobdella robusta</name>
    <name type="common">Californian leech</name>
    <dbReference type="NCBI Taxonomy" id="6412"/>
    <lineage>
        <taxon>Eukaryota</taxon>
        <taxon>Metazoa</taxon>
        <taxon>Spiralia</taxon>
        <taxon>Lophotrochozoa</taxon>
        <taxon>Annelida</taxon>
        <taxon>Clitellata</taxon>
        <taxon>Hirudinea</taxon>
        <taxon>Rhynchobdellida</taxon>
        <taxon>Glossiphoniidae</taxon>
        <taxon>Helobdella</taxon>
    </lineage>
</organism>